<organism evidence="8 9">
    <name type="scientific">Dermacoccus abyssi</name>
    <dbReference type="NCBI Taxonomy" id="322596"/>
    <lineage>
        <taxon>Bacteria</taxon>
        <taxon>Bacillati</taxon>
        <taxon>Actinomycetota</taxon>
        <taxon>Actinomycetes</taxon>
        <taxon>Micrococcales</taxon>
        <taxon>Dermacoccaceae</taxon>
        <taxon>Dermacoccus</taxon>
    </lineage>
</organism>
<feature type="binding site" evidence="6">
    <location>
        <position position="386"/>
    </location>
    <ligand>
        <name>Mg(2+)</name>
        <dbReference type="ChEBI" id="CHEBI:18420"/>
    </ligand>
</feature>
<keyword evidence="2 6" id="KW-0808">Transferase</keyword>
<accession>A0ABX5Z6L7</accession>
<proteinExistence type="inferred from homology"/>
<dbReference type="Pfam" id="PF00871">
    <property type="entry name" value="Acetate_kinase"/>
    <property type="match status" value="1"/>
</dbReference>
<keyword evidence="5 6" id="KW-0067">ATP-binding</keyword>
<evidence type="ECO:0000256" key="7">
    <source>
        <dbReference type="RuleBase" id="RU003835"/>
    </source>
</evidence>
<evidence type="ECO:0000256" key="1">
    <source>
        <dbReference type="ARBA" id="ARBA00008748"/>
    </source>
</evidence>
<protein>
    <recommendedName>
        <fullName evidence="6">Acetate kinase</fullName>
        <ecNumber evidence="6">2.7.2.1</ecNumber>
    </recommendedName>
    <alternativeName>
        <fullName evidence="6">Acetokinase</fullName>
    </alternativeName>
</protein>
<keyword evidence="9" id="KW-1185">Reference proteome</keyword>
<evidence type="ECO:0000256" key="3">
    <source>
        <dbReference type="ARBA" id="ARBA00022741"/>
    </source>
</evidence>
<dbReference type="InterPro" id="IPR043129">
    <property type="entry name" value="ATPase_NBD"/>
</dbReference>
<dbReference type="HAMAP" id="MF_00020">
    <property type="entry name" value="Acetate_kinase"/>
    <property type="match status" value="1"/>
</dbReference>
<dbReference type="InterPro" id="IPR023865">
    <property type="entry name" value="Aliphatic_acid_kinase_CS"/>
</dbReference>
<feature type="binding site" evidence="6">
    <location>
        <position position="93"/>
    </location>
    <ligand>
        <name>substrate</name>
    </ligand>
</feature>
<reference evidence="8 9" key="1">
    <citation type="submission" date="2019-08" db="EMBL/GenBank/DDBJ databases">
        <title>Dermacoccus abyssi strain HZAU 226, whole genome Nanopore sequencing project.</title>
        <authorList>
            <person name="Guo A."/>
            <person name="Zhang X."/>
            <person name="Ruan Y."/>
            <person name="Liu W."/>
            <person name="Chen Q."/>
            <person name="Gu L."/>
        </authorList>
    </citation>
    <scope>NUCLEOTIDE SEQUENCE [LARGE SCALE GENOMIC DNA]</scope>
    <source>
        <strain evidence="8 9">HZAU 226</strain>
    </source>
</reference>
<feature type="site" description="Transition state stabilizer" evidence="6">
    <location>
        <position position="243"/>
    </location>
</feature>
<keyword evidence="6" id="KW-0963">Cytoplasm</keyword>
<dbReference type="PRINTS" id="PR00471">
    <property type="entry name" value="ACETATEKNASE"/>
</dbReference>
<dbReference type="InterPro" id="IPR004372">
    <property type="entry name" value="Ac/propionate_kinase"/>
</dbReference>
<comment type="subunit">
    <text evidence="6">Homodimer.</text>
</comment>
<feature type="binding site" evidence="6">
    <location>
        <begin position="332"/>
        <end position="336"/>
    </location>
    <ligand>
        <name>ATP</name>
        <dbReference type="ChEBI" id="CHEBI:30616"/>
    </ligand>
</feature>
<dbReference type="PROSITE" id="PS01076">
    <property type="entry name" value="ACETATE_KINASE_2"/>
    <property type="match status" value="1"/>
</dbReference>
<dbReference type="NCBIfam" id="TIGR00016">
    <property type="entry name" value="ackA"/>
    <property type="match status" value="1"/>
</dbReference>
<dbReference type="PANTHER" id="PTHR21060">
    <property type="entry name" value="ACETATE KINASE"/>
    <property type="match status" value="1"/>
</dbReference>
<comment type="catalytic activity">
    <reaction evidence="6">
        <text>acetate + ATP = acetyl phosphate + ADP</text>
        <dbReference type="Rhea" id="RHEA:11352"/>
        <dbReference type="ChEBI" id="CHEBI:22191"/>
        <dbReference type="ChEBI" id="CHEBI:30089"/>
        <dbReference type="ChEBI" id="CHEBI:30616"/>
        <dbReference type="ChEBI" id="CHEBI:456216"/>
        <dbReference type="EC" id="2.7.2.1"/>
    </reaction>
</comment>
<dbReference type="PIRSF" id="PIRSF000722">
    <property type="entry name" value="Acetate_prop_kin"/>
    <property type="match status" value="1"/>
</dbReference>
<dbReference type="CDD" id="cd24010">
    <property type="entry name" value="ASKHA_NBD_AcK_PK"/>
    <property type="match status" value="1"/>
</dbReference>
<dbReference type="GO" id="GO:0016301">
    <property type="term" value="F:kinase activity"/>
    <property type="evidence" value="ECO:0007669"/>
    <property type="project" value="UniProtKB-KW"/>
</dbReference>
<feature type="site" description="Transition state stabilizer" evidence="6">
    <location>
        <position position="182"/>
    </location>
</feature>
<evidence type="ECO:0000256" key="2">
    <source>
        <dbReference type="ARBA" id="ARBA00022679"/>
    </source>
</evidence>
<evidence type="ECO:0000313" key="8">
    <source>
        <dbReference type="EMBL" id="QEH92363.1"/>
    </source>
</evidence>
<feature type="binding site" evidence="6">
    <location>
        <position position="12"/>
    </location>
    <ligand>
        <name>Mg(2+)</name>
        <dbReference type="ChEBI" id="CHEBI:18420"/>
    </ligand>
</feature>
<comment type="cofactor">
    <cofactor evidence="6">
        <name>Mg(2+)</name>
        <dbReference type="ChEBI" id="CHEBI:18420"/>
    </cofactor>
    <cofactor evidence="6">
        <name>Mn(2+)</name>
        <dbReference type="ChEBI" id="CHEBI:29035"/>
    </cofactor>
    <text evidence="6">Mg(2+). Can also accept Mn(2+).</text>
</comment>
<feature type="binding site" evidence="6">
    <location>
        <begin position="210"/>
        <end position="214"/>
    </location>
    <ligand>
        <name>ATP</name>
        <dbReference type="ChEBI" id="CHEBI:30616"/>
    </ligand>
</feature>
<dbReference type="InterPro" id="IPR000890">
    <property type="entry name" value="Aliphatic_acid_kin_short-chain"/>
</dbReference>
<comment type="similarity">
    <text evidence="1 6 7">Belongs to the acetokinase family.</text>
</comment>
<comment type="subcellular location">
    <subcellularLocation>
        <location evidence="6">Cytoplasm</location>
    </subcellularLocation>
</comment>
<dbReference type="SUPFAM" id="SSF53067">
    <property type="entry name" value="Actin-like ATPase domain"/>
    <property type="match status" value="2"/>
</dbReference>
<evidence type="ECO:0000256" key="4">
    <source>
        <dbReference type="ARBA" id="ARBA00022777"/>
    </source>
</evidence>
<dbReference type="PANTHER" id="PTHR21060:SF15">
    <property type="entry name" value="ACETATE KINASE-RELATED"/>
    <property type="match status" value="1"/>
</dbReference>
<comment type="pathway">
    <text evidence="6">Metabolic intermediate biosynthesis; acetyl-CoA biosynthesis; acetyl-CoA from acetate: step 1/2.</text>
</comment>
<evidence type="ECO:0000256" key="5">
    <source>
        <dbReference type="ARBA" id="ARBA00022840"/>
    </source>
</evidence>
<feature type="binding site" evidence="6">
    <location>
        <begin position="284"/>
        <end position="286"/>
    </location>
    <ligand>
        <name>ATP</name>
        <dbReference type="ChEBI" id="CHEBI:30616"/>
    </ligand>
</feature>
<keyword evidence="6" id="KW-0460">Magnesium</keyword>
<comment type="function">
    <text evidence="6">Catalyzes the formation of acetyl phosphate from acetate and ATP. Can also catalyze the reverse reaction.</text>
</comment>
<feature type="active site" description="Proton donor/acceptor" evidence="6">
    <location>
        <position position="150"/>
    </location>
</feature>
<sequence>MTQRDGNVLVLNAGSSSLKYQIVDPATGEHLVKGLIERIGHDNATITHEYDGEKTHREVTIADHAVALEQMTEVMSETGLALADAGVVAVGHRVVHGGRNFSDPVLVDERVLAEIKRLGTLAPLHNPANATGIEAAQRILPDHAHVAVFDTGFFATLPPAAYTYAIDAALAKEHALRRYGFHGTSHEYVSARVPELLGADPASLKQIVCHLGNGASMSAIDGGRAVETSMGVTPLEGLVMGTRGGDIDPGAVLHLNRVAGLGVDEIDTLLNRGSGILGMAGATDFRDLMERVEAGDETATLAFDVYVHRLVKYIGAYTSVLGGVDAVTFTAGVGENNAAVRAAVCERLAWLGVELGEAANEVRSDNPRVVSTPASKVAVCVVPTNEELAIAQHTVAVIDSAP</sequence>
<name>A0ABX5Z6L7_9MICO</name>
<keyword evidence="3 6" id="KW-0547">Nucleotide-binding</keyword>
<dbReference type="Gene3D" id="3.30.420.40">
    <property type="match status" value="2"/>
</dbReference>
<keyword evidence="6" id="KW-0479">Metal-binding</keyword>
<dbReference type="PROSITE" id="PS01075">
    <property type="entry name" value="ACETATE_KINASE_1"/>
    <property type="match status" value="1"/>
</dbReference>
<evidence type="ECO:0000313" key="9">
    <source>
        <dbReference type="Proteomes" id="UP000323565"/>
    </source>
</evidence>
<keyword evidence="4 6" id="KW-0418">Kinase</keyword>
<dbReference type="EC" id="2.7.2.1" evidence="6"/>
<gene>
    <name evidence="6" type="primary">ackA</name>
    <name evidence="8" type="ORF">FV141_01515</name>
</gene>
<evidence type="ECO:0000256" key="6">
    <source>
        <dbReference type="HAMAP-Rule" id="MF_00020"/>
    </source>
</evidence>
<feature type="binding site" evidence="6">
    <location>
        <position position="19"/>
    </location>
    <ligand>
        <name>ATP</name>
        <dbReference type="ChEBI" id="CHEBI:30616"/>
    </ligand>
</feature>
<dbReference type="EMBL" id="CP043031">
    <property type="protein sequence ID" value="QEH92363.1"/>
    <property type="molecule type" value="Genomic_DNA"/>
</dbReference>
<dbReference type="Proteomes" id="UP000323565">
    <property type="component" value="Chromosome"/>
</dbReference>